<reference evidence="2" key="2">
    <citation type="submission" date="2020-11" db="EMBL/GenBank/DDBJ databases">
        <authorList>
            <person name="McCartney M.A."/>
            <person name="Auch B."/>
            <person name="Kono T."/>
            <person name="Mallez S."/>
            <person name="Becker A."/>
            <person name="Gohl D.M."/>
            <person name="Silverstein K.A.T."/>
            <person name="Koren S."/>
            <person name="Bechman K.B."/>
            <person name="Herman A."/>
            <person name="Abrahante J.E."/>
            <person name="Garbe J."/>
        </authorList>
    </citation>
    <scope>NUCLEOTIDE SEQUENCE</scope>
    <source>
        <strain evidence="2">Duluth1</strain>
        <tissue evidence="2">Whole animal</tissue>
    </source>
</reference>
<gene>
    <name evidence="2" type="ORF">DPMN_017710</name>
</gene>
<feature type="region of interest" description="Disordered" evidence="1">
    <location>
        <begin position="1"/>
        <end position="50"/>
    </location>
</feature>
<sequence>MLNTSGLNWKSPGRIENDGPGTGNNWDDTRKNWDGTVAPTGPHGPRQSYSNAQVVAGGAQVEPWWSPDECRQSPGIAMVHW</sequence>
<organism evidence="2 3">
    <name type="scientific">Dreissena polymorpha</name>
    <name type="common">Zebra mussel</name>
    <name type="synonym">Mytilus polymorpha</name>
    <dbReference type="NCBI Taxonomy" id="45954"/>
    <lineage>
        <taxon>Eukaryota</taxon>
        <taxon>Metazoa</taxon>
        <taxon>Spiralia</taxon>
        <taxon>Lophotrochozoa</taxon>
        <taxon>Mollusca</taxon>
        <taxon>Bivalvia</taxon>
        <taxon>Autobranchia</taxon>
        <taxon>Heteroconchia</taxon>
        <taxon>Euheterodonta</taxon>
        <taxon>Imparidentia</taxon>
        <taxon>Neoheterodontei</taxon>
        <taxon>Myida</taxon>
        <taxon>Dreissenoidea</taxon>
        <taxon>Dreissenidae</taxon>
        <taxon>Dreissena</taxon>
    </lineage>
</organism>
<accession>A0A9D4NI15</accession>
<dbReference type="Proteomes" id="UP000828390">
    <property type="component" value="Unassembled WGS sequence"/>
</dbReference>
<dbReference type="AlphaFoldDB" id="A0A9D4NI15"/>
<evidence type="ECO:0000313" key="3">
    <source>
        <dbReference type="Proteomes" id="UP000828390"/>
    </source>
</evidence>
<dbReference type="EMBL" id="JAIWYP010000001">
    <property type="protein sequence ID" value="KAH3893562.1"/>
    <property type="molecule type" value="Genomic_DNA"/>
</dbReference>
<protein>
    <submittedName>
        <fullName evidence="2">Uncharacterized protein</fullName>
    </submittedName>
</protein>
<comment type="caution">
    <text evidence="2">The sequence shown here is derived from an EMBL/GenBank/DDBJ whole genome shotgun (WGS) entry which is preliminary data.</text>
</comment>
<name>A0A9D4NI15_DREPO</name>
<reference evidence="2" key="1">
    <citation type="journal article" date="2019" name="bioRxiv">
        <title>The Genome of the Zebra Mussel, Dreissena polymorpha: A Resource for Invasive Species Research.</title>
        <authorList>
            <person name="McCartney M.A."/>
            <person name="Auch B."/>
            <person name="Kono T."/>
            <person name="Mallez S."/>
            <person name="Zhang Y."/>
            <person name="Obille A."/>
            <person name="Becker A."/>
            <person name="Abrahante J.E."/>
            <person name="Garbe J."/>
            <person name="Badalamenti J.P."/>
            <person name="Herman A."/>
            <person name="Mangelson H."/>
            <person name="Liachko I."/>
            <person name="Sullivan S."/>
            <person name="Sone E.D."/>
            <person name="Koren S."/>
            <person name="Silverstein K.A.T."/>
            <person name="Beckman K.B."/>
            <person name="Gohl D.M."/>
        </authorList>
    </citation>
    <scope>NUCLEOTIDE SEQUENCE</scope>
    <source>
        <strain evidence="2">Duluth1</strain>
        <tissue evidence="2">Whole animal</tissue>
    </source>
</reference>
<evidence type="ECO:0000256" key="1">
    <source>
        <dbReference type="SAM" id="MobiDB-lite"/>
    </source>
</evidence>
<proteinExistence type="predicted"/>
<evidence type="ECO:0000313" key="2">
    <source>
        <dbReference type="EMBL" id="KAH3893562.1"/>
    </source>
</evidence>
<keyword evidence="3" id="KW-1185">Reference proteome</keyword>